<evidence type="ECO:0000256" key="2">
    <source>
        <dbReference type="ARBA" id="ARBA00022448"/>
    </source>
</evidence>
<evidence type="ECO:0000256" key="7">
    <source>
        <dbReference type="ARBA" id="ARBA00023010"/>
    </source>
</evidence>
<dbReference type="EMBL" id="BAAAOR010000002">
    <property type="protein sequence ID" value="GAA1501780.1"/>
    <property type="molecule type" value="Genomic_DNA"/>
</dbReference>
<dbReference type="PANTHER" id="PTHR33162">
    <property type="entry name" value="SEC-INDEPENDENT PROTEIN TRANSLOCASE PROTEIN TATA, CHLOROPLASTIC"/>
    <property type="match status" value="1"/>
</dbReference>
<evidence type="ECO:0000256" key="9">
    <source>
        <dbReference type="HAMAP-Rule" id="MF_00237"/>
    </source>
</evidence>
<evidence type="ECO:0000313" key="12">
    <source>
        <dbReference type="EMBL" id="GAA1501780.1"/>
    </source>
</evidence>
<organism evidence="12 13">
    <name type="scientific">Nocardioides humi</name>
    <dbReference type="NCBI Taxonomy" id="449461"/>
    <lineage>
        <taxon>Bacteria</taxon>
        <taxon>Bacillati</taxon>
        <taxon>Actinomycetota</taxon>
        <taxon>Actinomycetes</taxon>
        <taxon>Propionibacteriales</taxon>
        <taxon>Nocardioidaceae</taxon>
        <taxon>Nocardioides</taxon>
    </lineage>
</organism>
<evidence type="ECO:0000256" key="3">
    <source>
        <dbReference type="ARBA" id="ARBA00022475"/>
    </source>
</evidence>
<dbReference type="Pfam" id="PF02416">
    <property type="entry name" value="TatA_B_E"/>
    <property type="match status" value="1"/>
</dbReference>
<comment type="subcellular location">
    <subcellularLocation>
        <location evidence="9">Cell membrane</location>
        <topology evidence="9">Single-pass membrane protein</topology>
    </subcellularLocation>
    <subcellularLocation>
        <location evidence="1">Membrane</location>
        <topology evidence="1">Single-pass membrane protein</topology>
    </subcellularLocation>
</comment>
<keyword evidence="13" id="KW-1185">Reference proteome</keyword>
<keyword evidence="6 9" id="KW-1133">Transmembrane helix</keyword>
<comment type="function">
    <text evidence="9">Part of the twin-arginine translocation (Tat) system that transports large folded proteins containing a characteristic twin-arginine motif in their signal peptide across membranes. Together with TatC, TatB is part of a receptor directly interacting with Tat signal peptides. TatB may form an oligomeric binding site that transiently accommodates folded Tat precursor proteins before their translocation.</text>
</comment>
<protein>
    <recommendedName>
        <fullName evidence="9">Sec-independent protein translocase protein TatB</fullName>
    </recommendedName>
</protein>
<evidence type="ECO:0000256" key="10">
    <source>
        <dbReference type="SAM" id="MobiDB-lite"/>
    </source>
</evidence>
<accession>A0ABN1ZP81</accession>
<evidence type="ECO:0000256" key="1">
    <source>
        <dbReference type="ARBA" id="ARBA00004167"/>
    </source>
</evidence>
<comment type="subunit">
    <text evidence="9">The Tat system comprises two distinct complexes: a TatABC complex, containing multiple copies of TatA, TatB and TatC subunits, and a separate TatA complex, containing only TatA subunits. Substrates initially bind to the TatABC complex, which probably triggers association of the separate TatA complex to form the active translocon.</text>
</comment>
<evidence type="ECO:0000256" key="8">
    <source>
        <dbReference type="ARBA" id="ARBA00023136"/>
    </source>
</evidence>
<dbReference type="NCBIfam" id="TIGR01410">
    <property type="entry name" value="tatB"/>
    <property type="match status" value="1"/>
</dbReference>
<dbReference type="Gene3D" id="1.20.5.3310">
    <property type="match status" value="1"/>
</dbReference>
<keyword evidence="2 9" id="KW-0813">Transport</keyword>
<gene>
    <name evidence="9" type="primary">tatB</name>
    <name evidence="12" type="ORF">GCM10009788_00730</name>
</gene>
<feature type="transmembrane region" description="Helical" evidence="11">
    <location>
        <begin position="6"/>
        <end position="25"/>
    </location>
</feature>
<evidence type="ECO:0000256" key="6">
    <source>
        <dbReference type="ARBA" id="ARBA00022989"/>
    </source>
</evidence>
<keyword evidence="7 9" id="KW-0811">Translocation</keyword>
<evidence type="ECO:0000313" key="13">
    <source>
        <dbReference type="Proteomes" id="UP001500842"/>
    </source>
</evidence>
<keyword evidence="8 9" id="KW-0472">Membrane</keyword>
<feature type="compositionally biased region" description="Basic and acidic residues" evidence="10">
    <location>
        <begin position="106"/>
        <end position="118"/>
    </location>
</feature>
<feature type="region of interest" description="Disordered" evidence="10">
    <location>
        <begin position="87"/>
        <end position="118"/>
    </location>
</feature>
<evidence type="ECO:0000256" key="11">
    <source>
        <dbReference type="SAM" id="Phobius"/>
    </source>
</evidence>
<dbReference type="RefSeq" id="WP_141003507.1">
    <property type="nucleotide sequence ID" value="NZ_BAAAOR010000002.1"/>
</dbReference>
<comment type="similarity">
    <text evidence="9">Belongs to the TatB family.</text>
</comment>
<sequence>MFGIGFGELVVIAFLAVLVFGPDKLPELARQAGRLVRELRRFANNARDELRSELGPEYADLELTDLDPRAIVRKHIAEAMAELDELEDTIRSAGEDDAPPPARLLEPGERPPYDIDAT</sequence>
<keyword evidence="5 9" id="KW-0653">Protein transport</keyword>
<dbReference type="Proteomes" id="UP001500842">
    <property type="component" value="Unassembled WGS sequence"/>
</dbReference>
<dbReference type="InterPro" id="IPR018448">
    <property type="entry name" value="TatB"/>
</dbReference>
<evidence type="ECO:0000256" key="5">
    <source>
        <dbReference type="ARBA" id="ARBA00022927"/>
    </source>
</evidence>
<proteinExistence type="inferred from homology"/>
<dbReference type="InterPro" id="IPR003369">
    <property type="entry name" value="TatA/B/E"/>
</dbReference>
<dbReference type="NCBIfam" id="NF002377">
    <property type="entry name" value="PRK01371.1-4"/>
    <property type="match status" value="1"/>
</dbReference>
<keyword evidence="4 9" id="KW-0812">Transmembrane</keyword>
<name>A0ABN1ZP81_9ACTN</name>
<dbReference type="PRINTS" id="PR01506">
    <property type="entry name" value="TATBPROTEIN"/>
</dbReference>
<reference evidence="12 13" key="1">
    <citation type="journal article" date="2019" name="Int. J. Syst. Evol. Microbiol.">
        <title>The Global Catalogue of Microorganisms (GCM) 10K type strain sequencing project: providing services to taxonomists for standard genome sequencing and annotation.</title>
        <authorList>
            <consortium name="The Broad Institute Genomics Platform"/>
            <consortium name="The Broad Institute Genome Sequencing Center for Infectious Disease"/>
            <person name="Wu L."/>
            <person name="Ma J."/>
        </authorList>
    </citation>
    <scope>NUCLEOTIDE SEQUENCE [LARGE SCALE GENOMIC DNA]</scope>
    <source>
        <strain evidence="12 13">JCM 14942</strain>
    </source>
</reference>
<dbReference type="PANTHER" id="PTHR33162:SF1">
    <property type="entry name" value="SEC-INDEPENDENT PROTEIN TRANSLOCASE PROTEIN TATA, CHLOROPLASTIC"/>
    <property type="match status" value="1"/>
</dbReference>
<evidence type="ECO:0000256" key="4">
    <source>
        <dbReference type="ARBA" id="ARBA00022692"/>
    </source>
</evidence>
<comment type="caution">
    <text evidence="12">The sequence shown here is derived from an EMBL/GenBank/DDBJ whole genome shotgun (WGS) entry which is preliminary data.</text>
</comment>
<keyword evidence="3 9" id="KW-1003">Cell membrane</keyword>
<dbReference type="HAMAP" id="MF_00237">
    <property type="entry name" value="TatB"/>
    <property type="match status" value="1"/>
</dbReference>